<evidence type="ECO:0000259" key="6">
    <source>
        <dbReference type="Pfam" id="PF18052"/>
    </source>
</evidence>
<reference evidence="7 9" key="1">
    <citation type="journal article" date="2019" name="Sci. Rep.">
        <title>A high-quality genome of Eragrostis curvula grass provides insights into Poaceae evolution and supports new strategies to enhance forage quality.</title>
        <authorList>
            <person name="Carballo J."/>
            <person name="Santos B.A.C.M."/>
            <person name="Zappacosta D."/>
            <person name="Garbus I."/>
            <person name="Selva J.P."/>
            <person name="Gallo C.A."/>
            <person name="Diaz A."/>
            <person name="Albertini E."/>
            <person name="Caccamo M."/>
            <person name="Echenique V."/>
        </authorList>
    </citation>
    <scope>NUCLEOTIDE SEQUENCE [LARGE SCALE GENOMIC DNA]</scope>
    <source>
        <strain evidence="9">cv. Victoria</strain>
        <tissue evidence="7">Leaf</tissue>
    </source>
</reference>
<evidence type="ECO:0000313" key="8">
    <source>
        <dbReference type="EMBL" id="TVU22212.1"/>
    </source>
</evidence>
<dbReference type="Gramene" id="TVU22212">
    <property type="protein sequence ID" value="TVU22212"/>
    <property type="gene ID" value="EJB05_31894"/>
</dbReference>
<evidence type="ECO:0000256" key="4">
    <source>
        <dbReference type="ARBA" id="ARBA00022741"/>
    </source>
</evidence>
<evidence type="ECO:0000256" key="2">
    <source>
        <dbReference type="ARBA" id="ARBA00022614"/>
    </source>
</evidence>
<keyword evidence="5" id="KW-0611">Plant defense</keyword>
<comment type="similarity">
    <text evidence="1">Belongs to the disease resistance NB-LRR family.</text>
</comment>
<evidence type="ECO:0000313" key="9">
    <source>
        <dbReference type="Proteomes" id="UP000324897"/>
    </source>
</evidence>
<dbReference type="SUPFAM" id="SSF52540">
    <property type="entry name" value="P-loop containing nucleoside triphosphate hydrolases"/>
    <property type="match status" value="1"/>
</dbReference>
<feature type="non-terminal residue" evidence="7">
    <location>
        <position position="1"/>
    </location>
</feature>
<dbReference type="InterPro" id="IPR027417">
    <property type="entry name" value="P-loop_NTPase"/>
</dbReference>
<dbReference type="GO" id="GO:0006952">
    <property type="term" value="P:defense response"/>
    <property type="evidence" value="ECO:0007669"/>
    <property type="project" value="UniProtKB-KW"/>
</dbReference>
<dbReference type="EMBL" id="RWGY01000026">
    <property type="protein sequence ID" value="TVU22212.1"/>
    <property type="molecule type" value="Genomic_DNA"/>
</dbReference>
<gene>
    <name evidence="8" type="ORF">EJB05_31894</name>
    <name evidence="7" type="ORF">EJB05_56055</name>
</gene>
<keyword evidence="9" id="KW-1185">Reference proteome</keyword>
<proteinExistence type="inferred from homology"/>
<keyword evidence="3" id="KW-0677">Repeat</keyword>
<dbReference type="PANTHER" id="PTHR33377">
    <property type="entry name" value="OS10G0134700 PROTEIN-RELATED"/>
    <property type="match status" value="1"/>
</dbReference>
<dbReference type="GO" id="GO:0000166">
    <property type="term" value="F:nucleotide binding"/>
    <property type="evidence" value="ECO:0007669"/>
    <property type="project" value="UniProtKB-KW"/>
</dbReference>
<evidence type="ECO:0000313" key="7">
    <source>
        <dbReference type="EMBL" id="TVT98620.1"/>
    </source>
</evidence>
<dbReference type="EMBL" id="RWGY01000827">
    <property type="protein sequence ID" value="TVT98620.1"/>
    <property type="molecule type" value="Genomic_DNA"/>
</dbReference>
<dbReference type="PANTHER" id="PTHR33377:SF54">
    <property type="entry name" value="OS01G0256300 PROTEIN"/>
    <property type="match status" value="1"/>
</dbReference>
<protein>
    <recommendedName>
        <fullName evidence="6">Disease resistance N-terminal domain-containing protein</fullName>
    </recommendedName>
</protein>
<sequence>MDVLLSAVASDVIGRLVSFLISKYQEPSATADAAAKLQRALLRARAVVEEAEGRQIANRAMLLQLSQLRRELCRGAYTLDAFRWRAADPILAITGVAAAVESLEAALGDVRELVVLLGACPPRVTRRQPYCAYLFMESCMFGRQMEKEQLVSFLLQPPAQDLLAVLPIIGAHDVGKRTLVEHVCLDERVRGHFTWIHRLGSDDLDRDHEQHDSSLMDDATTARSLFVVDLADGEDAWRRFLLSMSRRESRESKVVIISRTERHSALGTVPPLRLLPPRREELWYLFRGLAFGGADPEDRPDLARIAVALFEGFMLLDVSPFTTVSNLAATLRSDMTARAWRRVLNVSAATTVFLPDHSSHTGGEIDNLPEFCFLCRPVRGDACRSTPFLFCDRRKSTTRGDHGELPRVTLLELVTGRAAVDVGETRFDVLVWRSRIPPYASYVVACDVERARRVVVAGEKRVRKRRRGQ</sequence>
<evidence type="ECO:0000256" key="3">
    <source>
        <dbReference type="ARBA" id="ARBA00022737"/>
    </source>
</evidence>
<dbReference type="Pfam" id="PF18052">
    <property type="entry name" value="Rx_N"/>
    <property type="match status" value="1"/>
</dbReference>
<dbReference type="InterPro" id="IPR041118">
    <property type="entry name" value="Rx_N"/>
</dbReference>
<dbReference type="Gramene" id="TVT98620">
    <property type="protein sequence ID" value="TVT98620"/>
    <property type="gene ID" value="EJB05_56055"/>
</dbReference>
<evidence type="ECO:0000256" key="5">
    <source>
        <dbReference type="ARBA" id="ARBA00022821"/>
    </source>
</evidence>
<organism evidence="7 9">
    <name type="scientific">Eragrostis curvula</name>
    <name type="common">weeping love grass</name>
    <dbReference type="NCBI Taxonomy" id="38414"/>
    <lineage>
        <taxon>Eukaryota</taxon>
        <taxon>Viridiplantae</taxon>
        <taxon>Streptophyta</taxon>
        <taxon>Embryophyta</taxon>
        <taxon>Tracheophyta</taxon>
        <taxon>Spermatophyta</taxon>
        <taxon>Magnoliopsida</taxon>
        <taxon>Liliopsida</taxon>
        <taxon>Poales</taxon>
        <taxon>Poaceae</taxon>
        <taxon>PACMAD clade</taxon>
        <taxon>Chloridoideae</taxon>
        <taxon>Eragrostideae</taxon>
        <taxon>Eragrostidinae</taxon>
        <taxon>Eragrostis</taxon>
    </lineage>
</organism>
<feature type="domain" description="Disease resistance N-terminal" evidence="6">
    <location>
        <begin position="9"/>
        <end position="87"/>
    </location>
</feature>
<evidence type="ECO:0000256" key="1">
    <source>
        <dbReference type="ARBA" id="ARBA00008894"/>
    </source>
</evidence>
<keyword evidence="2" id="KW-0433">Leucine-rich repeat</keyword>
<comment type="caution">
    <text evidence="7">The sequence shown here is derived from an EMBL/GenBank/DDBJ whole genome shotgun (WGS) entry which is preliminary data.</text>
</comment>
<dbReference type="Proteomes" id="UP000324897">
    <property type="component" value="Unassembled WGS sequence"/>
</dbReference>
<accession>A0A5J9SH62</accession>
<name>A0A5J9SH62_9POAL</name>
<dbReference type="AlphaFoldDB" id="A0A5J9SH62"/>
<keyword evidence="4" id="KW-0547">Nucleotide-binding</keyword>
<dbReference type="OrthoDB" id="672366at2759"/>